<dbReference type="STRING" id="1703779.AMJ83_03085"/>
<dbReference type="Pfam" id="PF01368">
    <property type="entry name" value="DHH"/>
    <property type="match status" value="1"/>
</dbReference>
<dbReference type="Proteomes" id="UP000051373">
    <property type="component" value="Unassembled WGS sequence"/>
</dbReference>
<dbReference type="GO" id="GO:0003676">
    <property type="term" value="F:nucleic acid binding"/>
    <property type="evidence" value="ECO:0007669"/>
    <property type="project" value="InterPro"/>
</dbReference>
<dbReference type="SUPFAM" id="SSF64182">
    <property type="entry name" value="DHH phosphoesterases"/>
    <property type="match status" value="1"/>
</dbReference>
<name>A0A0S8FWE0_UNCW3</name>
<gene>
    <name evidence="3" type="ORF">AMJ83_03085</name>
</gene>
<protein>
    <recommendedName>
        <fullName evidence="5">DDH domain-containing protein</fullName>
    </recommendedName>
</protein>
<dbReference type="AlphaFoldDB" id="A0A0S8FWE0"/>
<evidence type="ECO:0000313" key="4">
    <source>
        <dbReference type="Proteomes" id="UP000051373"/>
    </source>
</evidence>
<dbReference type="Pfam" id="PF02272">
    <property type="entry name" value="DHHA1"/>
    <property type="match status" value="1"/>
</dbReference>
<dbReference type="PATRIC" id="fig|1703779.3.peg.615"/>
<sequence>MTTLVQKIKNNRNIVVATHRDPDGDGIAAALASAYLVKHYKRKKPILFCHSRIPLKYQFLLGDWEFTRKVPDFDLLVAVDSADISRIFPKIAEDKFKGAAIINIDHHRSNNSFGALRIIDETASSACEIIYFIFRNLKIRISKALAEIFYCGIYNETGGFVYPNTTKEALQIASELVGLGVQPGPLVKQMNAKTLGGTKLLTKVLETIEVKDGVAIMYLHQDMLKRSSADMSDSENFISFLQAIKDVRVSMFLREEKDGTRISLRSDGIIDVDKLARQYGGGGHRLAAGLRLRKNVHAAKKEILRAILHRIKNKS</sequence>
<reference evidence="3 4" key="1">
    <citation type="journal article" date="2015" name="Microbiome">
        <title>Genomic resolution of linkages in carbon, nitrogen, and sulfur cycling among widespread estuary sediment bacteria.</title>
        <authorList>
            <person name="Baker B.J."/>
            <person name="Lazar C.S."/>
            <person name="Teske A.P."/>
            <person name="Dick G.J."/>
        </authorList>
    </citation>
    <scope>NUCLEOTIDE SEQUENCE [LARGE SCALE GENOMIC DNA]</scope>
    <source>
        <strain evidence="3">SM23_42</strain>
    </source>
</reference>
<proteinExistence type="predicted"/>
<evidence type="ECO:0000313" key="3">
    <source>
        <dbReference type="EMBL" id="KPK64228.1"/>
    </source>
</evidence>
<dbReference type="PANTHER" id="PTHR47618">
    <property type="entry name" value="BIFUNCTIONAL OLIGORIBONUCLEASE AND PAP PHOSPHATASE NRNA"/>
    <property type="match status" value="1"/>
</dbReference>
<evidence type="ECO:0000259" key="2">
    <source>
        <dbReference type="Pfam" id="PF02272"/>
    </source>
</evidence>
<evidence type="ECO:0000259" key="1">
    <source>
        <dbReference type="Pfam" id="PF01368"/>
    </source>
</evidence>
<feature type="domain" description="DDH" evidence="1">
    <location>
        <begin position="13"/>
        <end position="153"/>
    </location>
</feature>
<organism evidence="3 4">
    <name type="scientific">candidate division WOR_3 bacterium SM23_42</name>
    <dbReference type="NCBI Taxonomy" id="1703779"/>
    <lineage>
        <taxon>Bacteria</taxon>
        <taxon>Bacteria division WOR-3</taxon>
    </lineage>
</organism>
<dbReference type="Gene3D" id="3.90.1640.10">
    <property type="entry name" value="inorganic pyrophosphatase (n-terminal core)"/>
    <property type="match status" value="1"/>
</dbReference>
<dbReference type="Gene3D" id="3.10.310.30">
    <property type="match status" value="1"/>
</dbReference>
<dbReference type="EMBL" id="LJUJ01000004">
    <property type="protein sequence ID" value="KPK64228.1"/>
    <property type="molecule type" value="Genomic_DNA"/>
</dbReference>
<feature type="domain" description="DHHA1" evidence="2">
    <location>
        <begin position="218"/>
        <end position="311"/>
    </location>
</feature>
<evidence type="ECO:0008006" key="5">
    <source>
        <dbReference type="Google" id="ProtNLM"/>
    </source>
</evidence>
<dbReference type="InterPro" id="IPR001667">
    <property type="entry name" value="DDH_dom"/>
</dbReference>
<comment type="caution">
    <text evidence="3">The sequence shown here is derived from an EMBL/GenBank/DDBJ whole genome shotgun (WGS) entry which is preliminary data.</text>
</comment>
<dbReference type="InterPro" id="IPR051319">
    <property type="entry name" value="Oligoribo/pAp-PDE_c-di-AMP_PDE"/>
</dbReference>
<dbReference type="InterPro" id="IPR038763">
    <property type="entry name" value="DHH_sf"/>
</dbReference>
<accession>A0A0S8FWE0</accession>
<dbReference type="InterPro" id="IPR003156">
    <property type="entry name" value="DHHA1_dom"/>
</dbReference>
<dbReference type="PANTHER" id="PTHR47618:SF1">
    <property type="entry name" value="BIFUNCTIONAL OLIGORIBONUCLEASE AND PAP PHOSPHATASE NRNA"/>
    <property type="match status" value="1"/>
</dbReference>